<dbReference type="EMBL" id="CP009215">
    <property type="protein sequence ID" value="AIL96838.1"/>
    <property type="molecule type" value="Genomic_DNA"/>
</dbReference>
<accession>A0A077HIH6</accession>
<proteinExistence type="predicted"/>
<dbReference type="HOGENOM" id="CLU_2129281_0_0_11"/>
<dbReference type="RefSeq" id="WP_038611346.1">
    <property type="nucleotide sequence ID" value="NZ_CP009215.1"/>
</dbReference>
<organism evidence="1 2">
    <name type="scientific">Corynebacterium ureicelerivorans</name>
    <dbReference type="NCBI Taxonomy" id="401472"/>
    <lineage>
        <taxon>Bacteria</taxon>
        <taxon>Bacillati</taxon>
        <taxon>Actinomycetota</taxon>
        <taxon>Actinomycetes</taxon>
        <taxon>Mycobacteriales</taxon>
        <taxon>Corynebacteriaceae</taxon>
        <taxon>Corynebacterium</taxon>
    </lineage>
</organism>
<evidence type="ECO:0000313" key="2">
    <source>
        <dbReference type="Proteomes" id="UP000028939"/>
    </source>
</evidence>
<sequence length="113" mass="12118">MSTHREPPHGPEGTPLFTALGDLDTTSELGSGEALADLLQDEEEAEVDGKHVRQRVMKAHPPAWIFYDEVTSLTRAGARQGSTVIEALLSAWSGAPIGNATRTHSNTRIDGVD</sequence>
<gene>
    <name evidence="1" type="ORF">CUREI_05615</name>
</gene>
<protein>
    <submittedName>
        <fullName evidence="1">Uncharacterized protein</fullName>
    </submittedName>
</protein>
<dbReference type="Proteomes" id="UP000028939">
    <property type="component" value="Chromosome"/>
</dbReference>
<dbReference type="KEGG" id="cuv:CUREI_05615"/>
<evidence type="ECO:0000313" key="1">
    <source>
        <dbReference type="EMBL" id="AIL96838.1"/>
    </source>
</evidence>
<name>A0A077HIH6_9CORY</name>
<reference evidence="1 2" key="1">
    <citation type="submission" date="2014-08" db="EMBL/GenBank/DDBJ databases">
        <title>Complete genome sequence of Corynebacterium ureicelerivorans DSM 45051, a lipophilic and urea-splitting isolate from a blood culture of a septicaemia patient.</title>
        <authorList>
            <person name="Tippelt A."/>
            <person name="Albersmeier A."/>
            <person name="Brinkrolf K."/>
            <person name="Ruckert C."/>
            <person name="Tauch A."/>
        </authorList>
    </citation>
    <scope>NUCLEOTIDE SEQUENCE [LARGE SCALE GENOMIC DNA]</scope>
    <source>
        <strain evidence="1 2">IMMIB RIV-2301</strain>
    </source>
</reference>
<keyword evidence="2" id="KW-1185">Reference proteome</keyword>
<dbReference type="AlphaFoldDB" id="A0A077HIH6"/>